<comment type="caution">
    <text evidence="2">The sequence shown here is derived from an EMBL/GenBank/DDBJ whole genome shotgun (WGS) entry which is preliminary data.</text>
</comment>
<dbReference type="Proteomes" id="UP000228680">
    <property type="component" value="Unassembled WGS sequence"/>
</dbReference>
<dbReference type="SUPFAM" id="SSF56024">
    <property type="entry name" value="Phospholipase D/nuclease"/>
    <property type="match status" value="2"/>
</dbReference>
<dbReference type="Gene3D" id="3.30.870.10">
    <property type="entry name" value="Endonuclease Chain A"/>
    <property type="match status" value="2"/>
</dbReference>
<sequence>MINCYFDIPTNIDRKNVRGSSVHLLNTLLNELIHAKEIHISFFLFNNPYLQKFLEELSKKGCKIKIYSIPLSGYDQKKSTLYVNKKSSVYESKLDYGQKIYKRILRFPAIELKIFPHTYVWHKQKTSRGRNSYSLHNKSILAVFPEETKCISTSCNFALGDPAHSENMLVISNDNSTIQMFRDYFSLLDSWSINYKNYVDDNNHTYVVTPSILDPDKYSNCYFTAPFIKYKEIGSNHYVQNKIIDYILNAKKRIYICGQHVSDINSFDKNSKSIVDSIINKASTPSIDIKILKQTLSSHQKQGTRNVEAEKAMKKFSSISQRFNHPLIHDKFIVVDNILIVTTANFTSTQFAWAEKYSMKYLLDSGEEEVIINTFSEINSFHFIEDQNSVNLYLNHFNKLWDKANAIL</sequence>
<reference evidence="2 3" key="1">
    <citation type="submission" date="2017-10" db="EMBL/GenBank/DDBJ databases">
        <title>Draft genome of Chryseomicrobium casticus sp. nov.</title>
        <authorList>
            <person name="Chakraborty R."/>
            <person name="Saha T."/>
        </authorList>
    </citation>
    <scope>NUCLEOTIDE SEQUENCE [LARGE SCALE GENOMIC DNA]</scope>
    <source>
        <strain evidence="2 3">ET03</strain>
    </source>
</reference>
<dbReference type="GO" id="GO:0003824">
    <property type="term" value="F:catalytic activity"/>
    <property type="evidence" value="ECO:0007669"/>
    <property type="project" value="InterPro"/>
</dbReference>
<dbReference type="InterPro" id="IPR025202">
    <property type="entry name" value="PLD-like_dom"/>
</dbReference>
<proteinExistence type="predicted"/>
<evidence type="ECO:0000259" key="1">
    <source>
        <dbReference type="PROSITE" id="PS50035"/>
    </source>
</evidence>
<organism evidence="2 3">
    <name type="scientific">Chryseomicrobium excrementi</name>
    <dbReference type="NCBI Taxonomy" id="2041346"/>
    <lineage>
        <taxon>Bacteria</taxon>
        <taxon>Bacillati</taxon>
        <taxon>Bacillota</taxon>
        <taxon>Bacilli</taxon>
        <taxon>Bacillales</taxon>
        <taxon>Caryophanaceae</taxon>
        <taxon>Chryseomicrobium</taxon>
    </lineage>
</organism>
<accession>A0A2M9EY94</accession>
<gene>
    <name evidence="2" type="ORF">CQS04_09735</name>
</gene>
<keyword evidence="3" id="KW-1185">Reference proteome</keyword>
<dbReference type="Pfam" id="PF13091">
    <property type="entry name" value="PLDc_2"/>
    <property type="match status" value="1"/>
</dbReference>
<dbReference type="InterPro" id="IPR001736">
    <property type="entry name" value="PLipase_D/transphosphatidylase"/>
</dbReference>
<dbReference type="OrthoDB" id="9814092at2"/>
<dbReference type="GO" id="GO:0006793">
    <property type="term" value="P:phosphorus metabolic process"/>
    <property type="evidence" value="ECO:0007669"/>
    <property type="project" value="UniProtKB-ARBA"/>
</dbReference>
<dbReference type="PROSITE" id="PS50035">
    <property type="entry name" value="PLD"/>
    <property type="match status" value="1"/>
</dbReference>
<feature type="domain" description="PLD phosphodiesterase" evidence="1">
    <location>
        <begin position="324"/>
        <end position="350"/>
    </location>
</feature>
<evidence type="ECO:0000313" key="2">
    <source>
        <dbReference type="EMBL" id="PJK16184.1"/>
    </source>
</evidence>
<protein>
    <recommendedName>
        <fullName evidence="1">PLD phosphodiesterase domain-containing protein</fullName>
    </recommendedName>
</protein>
<dbReference type="EMBL" id="PCGR01000003">
    <property type="protein sequence ID" value="PJK16184.1"/>
    <property type="molecule type" value="Genomic_DNA"/>
</dbReference>
<name>A0A2M9EY94_9BACL</name>
<dbReference type="AlphaFoldDB" id="A0A2M9EY94"/>
<dbReference type="RefSeq" id="WP_100353961.1">
    <property type="nucleotide sequence ID" value="NZ_PCGR01000003.1"/>
</dbReference>
<evidence type="ECO:0000313" key="3">
    <source>
        <dbReference type="Proteomes" id="UP000228680"/>
    </source>
</evidence>